<protein>
    <submittedName>
        <fullName evidence="2">RNA-binding (RRM/RBD/RNP motifs) family protein</fullName>
    </submittedName>
</protein>
<reference evidence="3" key="1">
    <citation type="journal article" date="2019" name="Curr. Biol.">
        <title>Genome Sequence of Striga asiatica Provides Insight into the Evolution of Plant Parasitism.</title>
        <authorList>
            <person name="Yoshida S."/>
            <person name="Kim S."/>
            <person name="Wafula E.K."/>
            <person name="Tanskanen J."/>
            <person name="Kim Y.M."/>
            <person name="Honaas L."/>
            <person name="Yang Z."/>
            <person name="Spallek T."/>
            <person name="Conn C.E."/>
            <person name="Ichihashi Y."/>
            <person name="Cheong K."/>
            <person name="Cui S."/>
            <person name="Der J.P."/>
            <person name="Gundlach H."/>
            <person name="Jiao Y."/>
            <person name="Hori C."/>
            <person name="Ishida J.K."/>
            <person name="Kasahara H."/>
            <person name="Kiba T."/>
            <person name="Kim M.S."/>
            <person name="Koo N."/>
            <person name="Laohavisit A."/>
            <person name="Lee Y.H."/>
            <person name="Lumba S."/>
            <person name="McCourt P."/>
            <person name="Mortimer J.C."/>
            <person name="Mutuku J.M."/>
            <person name="Nomura T."/>
            <person name="Sasaki-Sekimoto Y."/>
            <person name="Seto Y."/>
            <person name="Wang Y."/>
            <person name="Wakatake T."/>
            <person name="Sakakibara H."/>
            <person name="Demura T."/>
            <person name="Yamaguchi S."/>
            <person name="Yoneyama K."/>
            <person name="Manabe R.I."/>
            <person name="Nelson D.C."/>
            <person name="Schulman A.H."/>
            <person name="Timko M.P."/>
            <person name="dePamphilis C.W."/>
            <person name="Choi D."/>
            <person name="Shirasu K."/>
        </authorList>
    </citation>
    <scope>NUCLEOTIDE SEQUENCE [LARGE SCALE GENOMIC DNA]</scope>
    <source>
        <strain evidence="3">cv. UVA1</strain>
    </source>
</reference>
<dbReference type="SUPFAM" id="SSF54928">
    <property type="entry name" value="RNA-binding domain, RBD"/>
    <property type="match status" value="1"/>
</dbReference>
<feature type="region of interest" description="Disordered" evidence="1">
    <location>
        <begin position="266"/>
        <end position="292"/>
    </location>
</feature>
<proteinExistence type="predicted"/>
<feature type="compositionally biased region" description="Basic residues" evidence="1">
    <location>
        <begin position="225"/>
        <end position="234"/>
    </location>
</feature>
<name>A0A5A7Q9X0_STRAF</name>
<dbReference type="GO" id="GO:0003676">
    <property type="term" value="F:nucleic acid binding"/>
    <property type="evidence" value="ECO:0007669"/>
    <property type="project" value="InterPro"/>
</dbReference>
<comment type="caution">
    <text evidence="2">The sequence shown here is derived from an EMBL/GenBank/DDBJ whole genome shotgun (WGS) entry which is preliminary data.</text>
</comment>
<organism evidence="2 3">
    <name type="scientific">Striga asiatica</name>
    <name type="common">Asiatic witchweed</name>
    <name type="synonym">Buchnera asiatica</name>
    <dbReference type="NCBI Taxonomy" id="4170"/>
    <lineage>
        <taxon>Eukaryota</taxon>
        <taxon>Viridiplantae</taxon>
        <taxon>Streptophyta</taxon>
        <taxon>Embryophyta</taxon>
        <taxon>Tracheophyta</taxon>
        <taxon>Spermatophyta</taxon>
        <taxon>Magnoliopsida</taxon>
        <taxon>eudicotyledons</taxon>
        <taxon>Gunneridae</taxon>
        <taxon>Pentapetalae</taxon>
        <taxon>asterids</taxon>
        <taxon>lamiids</taxon>
        <taxon>Lamiales</taxon>
        <taxon>Orobanchaceae</taxon>
        <taxon>Buchnereae</taxon>
        <taxon>Striga</taxon>
    </lineage>
</organism>
<dbReference type="Gene3D" id="3.30.70.330">
    <property type="match status" value="1"/>
</dbReference>
<dbReference type="OrthoDB" id="1938644at2759"/>
<gene>
    <name evidence="2" type="ORF">STAS_18443</name>
</gene>
<sequence>MSQWAPNVASAAGRWSKCFDHKNFTSPSSSLDVVLPLNFQATVPTGRPPIAVNRNESTKILVSLKLQIHFLGASRATHRNPKTPLESSRLGAFSATLSPEWRTFLAIIVFDAFSRLCADFTSSHFHPNRLWPPSASSNDSPQLTLANLSPTDAPNSCQGSSLHIEALEAAYSLVVNTNYVLKGVGIRVARHHLLPMGGPNLRTNRQEQARSPSSESREAPEHGAKGKKSNFKSQRKVDFDTLEGPPPRRIRFQEIIKKDHLQPNDGRWDVLTNPTGLRSTKIPDGNFPIEKPRRPAAAQPIMTAPAVDFTTMFQNPEFLKGMANLVPQSCHHHPTINHKVELLQYTLTRGCLAWSVVVGLVTGGEEFDLFQGLFSKWGPFSGFWHFGRKPLQNPSLRVAISMSSVAVTGFLSASTRCCSSLSELKEAAGVEETDSMPVGQFLEKSSEKKPTLVSQKETKYTTLADLFRVHQCGLTETLKDSQSTEALSDMLLDYNGTGRKTDFESSSHPNDLLPTQPTSVTQNGKSMHYEGGQKSSLSNKANKLLDFKERYSKSANNQAADVTDKLRSPEFLYEPHRLLGEPQRKQDSEKVPVIKELLDFIRSHEPPKSTSTGCDNACAAKEKSLNGSNLHVPDDNDLLASGNFVDEASKIEDEDKSNSEFGPKINKDQRRLKGTLLSRKKSEENRVLVRFLRTHMTKNQILKHFRSWGTLVDAKFHDSVMSQYISADICFQTREELTEALEKLGSSLRSWIIVESADSRERLKVPIPSLMGDLNVPSALIKKPTRTIKIENLTNEISSCHIKEALAFCGSNVSGYVLGLTPTVAYVEFETETGKERALAERFINVLGRQLLMQRIDIPRTTAVRISSTLALRQDTLHSVCESLGIVRSTVQRSLNGLEIDGIRVRAEPAPVYPHDVLLALWHQPEGRKHLKATMQVLLRKLREDTLDTSELASLQALFVDKV</sequence>
<dbReference type="AlphaFoldDB" id="A0A5A7Q9X0"/>
<keyword evidence="3" id="KW-1185">Reference proteome</keyword>
<feature type="compositionally biased region" description="Polar residues" evidence="1">
    <location>
        <begin position="506"/>
        <end position="525"/>
    </location>
</feature>
<evidence type="ECO:0000313" key="2">
    <source>
        <dbReference type="EMBL" id="GER41716.1"/>
    </source>
</evidence>
<feature type="compositionally biased region" description="Basic and acidic residues" evidence="1">
    <location>
        <begin position="215"/>
        <end position="224"/>
    </location>
</feature>
<evidence type="ECO:0000313" key="3">
    <source>
        <dbReference type="Proteomes" id="UP000325081"/>
    </source>
</evidence>
<accession>A0A5A7Q9X0</accession>
<dbReference type="PANTHER" id="PTHR34568:SF5">
    <property type="entry name" value="RNA-BINDING (RRM_RBD_RNP MOTIFS) FAMILY PROTEIN"/>
    <property type="match status" value="1"/>
</dbReference>
<feature type="compositionally biased region" description="Polar residues" evidence="1">
    <location>
        <begin position="134"/>
        <end position="154"/>
    </location>
</feature>
<dbReference type="InterPro" id="IPR058942">
    <property type="entry name" value="AT3G52170-like"/>
</dbReference>
<feature type="region of interest" description="Disordered" evidence="1">
    <location>
        <begin position="194"/>
        <end position="246"/>
    </location>
</feature>
<feature type="region of interest" description="Disordered" evidence="1">
    <location>
        <begin position="498"/>
        <end position="536"/>
    </location>
</feature>
<dbReference type="InterPro" id="IPR012677">
    <property type="entry name" value="Nucleotide-bd_a/b_plait_sf"/>
</dbReference>
<feature type="region of interest" description="Disordered" evidence="1">
    <location>
        <begin position="133"/>
        <end position="154"/>
    </location>
</feature>
<dbReference type="PANTHER" id="PTHR34568">
    <property type="entry name" value="RRM DOMAIN-CONTAINING PROTEIN"/>
    <property type="match status" value="1"/>
</dbReference>
<dbReference type="EMBL" id="BKCP01006183">
    <property type="protein sequence ID" value="GER41716.1"/>
    <property type="molecule type" value="Genomic_DNA"/>
</dbReference>
<evidence type="ECO:0000256" key="1">
    <source>
        <dbReference type="SAM" id="MobiDB-lite"/>
    </source>
</evidence>
<dbReference type="InterPro" id="IPR035979">
    <property type="entry name" value="RBD_domain_sf"/>
</dbReference>
<dbReference type="Proteomes" id="UP000325081">
    <property type="component" value="Unassembled WGS sequence"/>
</dbReference>